<feature type="domain" description="Helicase ATP-binding" evidence="12">
    <location>
        <begin position="73"/>
        <end position="255"/>
    </location>
</feature>
<dbReference type="SMART" id="SM00487">
    <property type="entry name" value="DEXDc"/>
    <property type="match status" value="1"/>
</dbReference>
<comment type="catalytic activity">
    <reaction evidence="10">
        <text>ATP + H2O = ADP + phosphate + H(+)</text>
        <dbReference type="Rhea" id="RHEA:13065"/>
        <dbReference type="ChEBI" id="CHEBI:15377"/>
        <dbReference type="ChEBI" id="CHEBI:15378"/>
        <dbReference type="ChEBI" id="CHEBI:30616"/>
        <dbReference type="ChEBI" id="CHEBI:43474"/>
        <dbReference type="ChEBI" id="CHEBI:456216"/>
        <dbReference type="EC" id="3.6.4.13"/>
    </reaction>
</comment>
<evidence type="ECO:0000256" key="11">
    <source>
        <dbReference type="RuleBase" id="RU000492"/>
    </source>
</evidence>
<accession>A0A1R2CLJ4</accession>
<evidence type="ECO:0000313" key="14">
    <source>
        <dbReference type="EMBL" id="OMJ89820.1"/>
    </source>
</evidence>
<evidence type="ECO:0000256" key="5">
    <source>
        <dbReference type="ARBA" id="ARBA00022801"/>
    </source>
</evidence>
<keyword evidence="5 11" id="KW-0378">Hydrolase</keyword>
<keyword evidence="4" id="KW-0863">Zinc-finger</keyword>
<evidence type="ECO:0000256" key="9">
    <source>
        <dbReference type="ARBA" id="ARBA00022884"/>
    </source>
</evidence>
<dbReference type="FunFam" id="3.40.50.300:FF:000657">
    <property type="entry name" value="Probable ATP-dependent RNA helicase DDX41"/>
    <property type="match status" value="1"/>
</dbReference>
<keyword evidence="2" id="KW-0479">Metal-binding</keyword>
<dbReference type="Gene3D" id="3.40.50.300">
    <property type="entry name" value="P-loop containing nucleotide triphosphate hydrolases"/>
    <property type="match status" value="2"/>
</dbReference>
<dbReference type="Pfam" id="PF00271">
    <property type="entry name" value="Helicase_C"/>
    <property type="match status" value="1"/>
</dbReference>
<evidence type="ECO:0000256" key="8">
    <source>
        <dbReference type="ARBA" id="ARBA00022840"/>
    </source>
</evidence>
<evidence type="ECO:0000256" key="6">
    <source>
        <dbReference type="ARBA" id="ARBA00022806"/>
    </source>
</evidence>
<dbReference type="GO" id="GO:0005524">
    <property type="term" value="F:ATP binding"/>
    <property type="evidence" value="ECO:0007669"/>
    <property type="project" value="UniProtKB-KW"/>
</dbReference>
<evidence type="ECO:0000256" key="10">
    <source>
        <dbReference type="ARBA" id="ARBA00047984"/>
    </source>
</evidence>
<sequence>MENITKWRPKHKYRKLTDQEKSKKRDKYGIIAVGNSIPSIISSFRSMRLPKAFRKALKSEKIKKPLPLQRQGIPIALLGRDALIISISREGKTLIFCLPLIIASIQEQLRLPFSENEGPLGLIIVPSRELANQIFTFLKDFLHNLKGYPKISICLCVGGISMQDQLETLQKGVHIVISTPGRLSDLLNKNKINLKLLRILVLDEADRLLDLGFDEEVRTVLSHTSFNMQIILSSSTLPKRMQEFASNFMKSPVYISSSRSEIKKLQITHICEIVTNEGKLLKLLESLMKTEPPILVFCENKTENDSLQEFLSQRKIECASLHGGKMQNLRSKAINDFNKGYIKVLIATDMAAKGLSFEKVKHVINFDLPKDIDAYMQRVCRGSKKVHVTSFITYKNDKRFLKDLAEFVEEIGGEMPEFIQEIRGEVESKCEFCSIRGHKKFSCSLLQMEMLKSELPLQR</sequence>
<keyword evidence="15" id="KW-1185">Reference proteome</keyword>
<name>A0A1R2CLJ4_9CILI</name>
<evidence type="ECO:0000259" key="13">
    <source>
        <dbReference type="PROSITE" id="PS51194"/>
    </source>
</evidence>
<keyword evidence="3 11" id="KW-0547">Nucleotide-binding</keyword>
<dbReference type="EMBL" id="MPUH01000116">
    <property type="protein sequence ID" value="OMJ89820.1"/>
    <property type="molecule type" value="Genomic_DNA"/>
</dbReference>
<evidence type="ECO:0000256" key="7">
    <source>
        <dbReference type="ARBA" id="ARBA00022833"/>
    </source>
</evidence>
<dbReference type="GO" id="GO:0008270">
    <property type="term" value="F:zinc ion binding"/>
    <property type="evidence" value="ECO:0007669"/>
    <property type="project" value="UniProtKB-KW"/>
</dbReference>
<dbReference type="PROSITE" id="PS51194">
    <property type="entry name" value="HELICASE_CTER"/>
    <property type="match status" value="1"/>
</dbReference>
<evidence type="ECO:0000256" key="2">
    <source>
        <dbReference type="ARBA" id="ARBA00022723"/>
    </source>
</evidence>
<dbReference type="SMART" id="SM00490">
    <property type="entry name" value="HELICc"/>
    <property type="match status" value="1"/>
</dbReference>
<dbReference type="InterPro" id="IPR000629">
    <property type="entry name" value="RNA-helicase_DEAD-box_CS"/>
</dbReference>
<dbReference type="InterPro" id="IPR011545">
    <property type="entry name" value="DEAD/DEAH_box_helicase_dom"/>
</dbReference>
<proteinExistence type="inferred from homology"/>
<reference evidence="14 15" key="1">
    <citation type="submission" date="2016-11" db="EMBL/GenBank/DDBJ databases">
        <title>The macronuclear genome of Stentor coeruleus: a giant cell with tiny introns.</title>
        <authorList>
            <person name="Slabodnick M."/>
            <person name="Ruby J.G."/>
            <person name="Reiff S.B."/>
            <person name="Swart E.C."/>
            <person name="Gosai S."/>
            <person name="Prabakaran S."/>
            <person name="Witkowska E."/>
            <person name="Larue G.E."/>
            <person name="Fisher S."/>
            <person name="Freeman R.M."/>
            <person name="Gunawardena J."/>
            <person name="Chu W."/>
            <person name="Stover N.A."/>
            <person name="Gregory B.D."/>
            <person name="Nowacki M."/>
            <person name="Derisi J."/>
            <person name="Roy S.W."/>
            <person name="Marshall W.F."/>
            <person name="Sood P."/>
        </authorList>
    </citation>
    <scope>NUCLEOTIDE SEQUENCE [LARGE SCALE GENOMIC DNA]</scope>
    <source>
        <strain evidence="14">WM001</strain>
    </source>
</reference>
<evidence type="ECO:0000259" key="12">
    <source>
        <dbReference type="PROSITE" id="PS51192"/>
    </source>
</evidence>
<dbReference type="GO" id="GO:0016787">
    <property type="term" value="F:hydrolase activity"/>
    <property type="evidence" value="ECO:0007669"/>
    <property type="project" value="UniProtKB-KW"/>
</dbReference>
<dbReference type="EC" id="3.6.4.13" evidence="1"/>
<keyword evidence="9" id="KW-0694">RNA-binding</keyword>
<evidence type="ECO:0000256" key="1">
    <source>
        <dbReference type="ARBA" id="ARBA00012552"/>
    </source>
</evidence>
<protein>
    <recommendedName>
        <fullName evidence="1">RNA helicase</fullName>
        <ecNumber evidence="1">3.6.4.13</ecNumber>
    </recommendedName>
</protein>
<comment type="similarity">
    <text evidence="11">Belongs to the DEAD box helicase family.</text>
</comment>
<dbReference type="OrthoDB" id="196131at2759"/>
<gene>
    <name evidence="14" type="ORF">SteCoe_7899</name>
</gene>
<dbReference type="Proteomes" id="UP000187209">
    <property type="component" value="Unassembled WGS sequence"/>
</dbReference>
<keyword evidence="6 11" id="KW-0347">Helicase</keyword>
<comment type="caution">
    <text evidence="14">The sequence shown here is derived from an EMBL/GenBank/DDBJ whole genome shotgun (WGS) entry which is preliminary data.</text>
</comment>
<dbReference type="InterPro" id="IPR001650">
    <property type="entry name" value="Helicase_C-like"/>
</dbReference>
<keyword evidence="8 11" id="KW-0067">ATP-binding</keyword>
<dbReference type="GO" id="GO:0005737">
    <property type="term" value="C:cytoplasm"/>
    <property type="evidence" value="ECO:0007669"/>
    <property type="project" value="UniProtKB-ARBA"/>
</dbReference>
<feature type="domain" description="Helicase C-terminal" evidence="13">
    <location>
        <begin position="279"/>
        <end position="423"/>
    </location>
</feature>
<evidence type="ECO:0000313" key="15">
    <source>
        <dbReference type="Proteomes" id="UP000187209"/>
    </source>
</evidence>
<dbReference type="CDD" id="cd18787">
    <property type="entry name" value="SF2_C_DEAD"/>
    <property type="match status" value="1"/>
</dbReference>
<organism evidence="14 15">
    <name type="scientific">Stentor coeruleus</name>
    <dbReference type="NCBI Taxonomy" id="5963"/>
    <lineage>
        <taxon>Eukaryota</taxon>
        <taxon>Sar</taxon>
        <taxon>Alveolata</taxon>
        <taxon>Ciliophora</taxon>
        <taxon>Postciliodesmatophora</taxon>
        <taxon>Heterotrichea</taxon>
        <taxon>Heterotrichida</taxon>
        <taxon>Stentoridae</taxon>
        <taxon>Stentor</taxon>
    </lineage>
</organism>
<dbReference type="InterPro" id="IPR014001">
    <property type="entry name" value="Helicase_ATP-bd"/>
</dbReference>
<dbReference type="GO" id="GO:0003723">
    <property type="term" value="F:RNA binding"/>
    <property type="evidence" value="ECO:0007669"/>
    <property type="project" value="UniProtKB-KW"/>
</dbReference>
<dbReference type="GO" id="GO:0003724">
    <property type="term" value="F:RNA helicase activity"/>
    <property type="evidence" value="ECO:0007669"/>
    <property type="project" value="UniProtKB-EC"/>
</dbReference>
<keyword evidence="7" id="KW-0862">Zinc</keyword>
<dbReference type="PROSITE" id="PS51192">
    <property type="entry name" value="HELICASE_ATP_BIND_1"/>
    <property type="match status" value="1"/>
</dbReference>
<dbReference type="AlphaFoldDB" id="A0A1R2CLJ4"/>
<dbReference type="PROSITE" id="PS00039">
    <property type="entry name" value="DEAD_ATP_HELICASE"/>
    <property type="match status" value="1"/>
</dbReference>
<evidence type="ECO:0000256" key="4">
    <source>
        <dbReference type="ARBA" id="ARBA00022771"/>
    </source>
</evidence>
<dbReference type="Pfam" id="PF00270">
    <property type="entry name" value="DEAD"/>
    <property type="match status" value="1"/>
</dbReference>
<dbReference type="InterPro" id="IPR027417">
    <property type="entry name" value="P-loop_NTPase"/>
</dbReference>
<evidence type="ECO:0000256" key="3">
    <source>
        <dbReference type="ARBA" id="ARBA00022741"/>
    </source>
</evidence>
<dbReference type="SUPFAM" id="SSF52540">
    <property type="entry name" value="P-loop containing nucleoside triphosphate hydrolases"/>
    <property type="match status" value="2"/>
</dbReference>
<dbReference type="PANTHER" id="PTHR47958">
    <property type="entry name" value="ATP-DEPENDENT RNA HELICASE DBP3"/>
    <property type="match status" value="1"/>
</dbReference>